<keyword evidence="1" id="KW-0614">Plasmid</keyword>
<proteinExistence type="predicted"/>
<geneLocation type="plasmid" evidence="2">
    <name>psj05684b</name>
</geneLocation>
<keyword evidence="2" id="KW-1185">Reference proteome</keyword>
<dbReference type="Proteomes" id="UP000217211">
    <property type="component" value="Plasmid pSJ05684b"/>
</dbReference>
<gene>
    <name evidence="1" type="ORF">SJ05684_b45550</name>
</gene>
<protein>
    <submittedName>
        <fullName evidence="1">Uncharacterized protein</fullName>
    </submittedName>
</protein>
<organism evidence="1 2">
    <name type="scientific">Sinorhizobium sojae CCBAU 05684</name>
    <dbReference type="NCBI Taxonomy" id="716928"/>
    <lineage>
        <taxon>Bacteria</taxon>
        <taxon>Pseudomonadati</taxon>
        <taxon>Pseudomonadota</taxon>
        <taxon>Alphaproteobacteria</taxon>
        <taxon>Hyphomicrobiales</taxon>
        <taxon>Rhizobiaceae</taxon>
        <taxon>Sinorhizobium/Ensifer group</taxon>
        <taxon>Sinorhizobium</taxon>
    </lineage>
</organism>
<evidence type="ECO:0000313" key="2">
    <source>
        <dbReference type="Proteomes" id="UP000217211"/>
    </source>
</evidence>
<evidence type="ECO:0000313" key="1">
    <source>
        <dbReference type="EMBL" id="ASY65537.1"/>
    </source>
</evidence>
<reference evidence="1 2" key="1">
    <citation type="submission" date="2017-08" db="EMBL/GenBank/DDBJ databases">
        <title>Multipartite genome sequences of Sinorhizobium species nodulating soybeans.</title>
        <authorList>
            <person name="Tian C.F."/>
        </authorList>
    </citation>
    <scope>NUCLEOTIDE SEQUENCE [LARGE SCALE GENOMIC DNA]</scope>
    <source>
        <strain evidence="1 2">CCBAU 05684</strain>
        <plasmid evidence="2">psj05684b</plasmid>
    </source>
</reference>
<dbReference type="AlphaFoldDB" id="A0A249PIG7"/>
<dbReference type="KEGG" id="esj:SJ05684_b45550"/>
<sequence length="39" mass="4492">MQCVFSLLEAPREDGRRRCAAPLLHDTCDFSGLMVHRLF</sequence>
<name>A0A249PIG7_9HYPH</name>
<accession>A0A249PIG7</accession>
<dbReference type="EMBL" id="CP023068">
    <property type="protein sequence ID" value="ASY65537.1"/>
    <property type="molecule type" value="Genomic_DNA"/>
</dbReference>